<dbReference type="EMBL" id="WMLF01000452">
    <property type="protein sequence ID" value="MBB1246294.1"/>
    <property type="molecule type" value="Genomic_DNA"/>
</dbReference>
<accession>A0ABR6ELS7</accession>
<evidence type="ECO:0000313" key="3">
    <source>
        <dbReference type="EMBL" id="MBB1246294.1"/>
    </source>
</evidence>
<feature type="domain" description="Barstar (barnase inhibitor)" evidence="2">
    <location>
        <begin position="55"/>
        <end position="147"/>
    </location>
</feature>
<dbReference type="RefSeq" id="WP_182857564.1">
    <property type="nucleotide sequence ID" value="NZ_WMLF01000452.1"/>
</dbReference>
<evidence type="ECO:0000259" key="2">
    <source>
        <dbReference type="Pfam" id="PF01337"/>
    </source>
</evidence>
<sequence>MTLPLPAMPDPSVAGLLDGSVPPGVYLWEPPPAGTRVTEVLDAARAVRWRTALTPLEGVTDKAAFLAACQSGMELPDWFGRNWDALADCLTDLSWWEEDNPEGYLFVLTGWADFAASAPEDATTATDVLTASAGFWSARDTPFVALLG</sequence>
<dbReference type="CDD" id="cd05141">
    <property type="entry name" value="Barstar_evA4336-like"/>
    <property type="match status" value="1"/>
</dbReference>
<dbReference type="Pfam" id="PF01337">
    <property type="entry name" value="Barstar"/>
    <property type="match status" value="1"/>
</dbReference>
<dbReference type="InterPro" id="IPR000468">
    <property type="entry name" value="Barstar"/>
</dbReference>
<dbReference type="SUPFAM" id="SSF52038">
    <property type="entry name" value="Barstar-related"/>
    <property type="match status" value="1"/>
</dbReference>
<proteinExistence type="inferred from homology"/>
<evidence type="ECO:0000256" key="1">
    <source>
        <dbReference type="ARBA" id="ARBA00006845"/>
    </source>
</evidence>
<dbReference type="Gene3D" id="3.30.370.10">
    <property type="entry name" value="Barstar-like"/>
    <property type="match status" value="1"/>
</dbReference>
<reference evidence="4" key="1">
    <citation type="journal article" date="2020" name="Syst. Appl. Microbiol.">
        <title>Streptomyces alkaliterrae sp. nov., isolated from an alkaline soil, and emended descriptions of Streptomyces alkaliphilus, Streptomyces calidiresistens and Streptomyces durbertensis.</title>
        <authorList>
            <person name="Swiecimska M."/>
            <person name="Golinska P."/>
            <person name="Nouioui I."/>
            <person name="Wypij M."/>
            <person name="Rai M."/>
            <person name="Sangal V."/>
            <person name="Goodfellow M."/>
        </authorList>
    </citation>
    <scope>NUCLEOTIDE SEQUENCE [LARGE SCALE GENOMIC DNA]</scope>
    <source>
        <strain evidence="4">DSM 104538</strain>
    </source>
</reference>
<gene>
    <name evidence="3" type="ORF">GL263_22445</name>
</gene>
<dbReference type="Proteomes" id="UP000766698">
    <property type="component" value="Unassembled WGS sequence"/>
</dbReference>
<evidence type="ECO:0000313" key="4">
    <source>
        <dbReference type="Proteomes" id="UP000766698"/>
    </source>
</evidence>
<dbReference type="InterPro" id="IPR035905">
    <property type="entry name" value="Barstar-like_sf"/>
</dbReference>
<name>A0ABR6ELS7_9ACTN</name>
<protein>
    <submittedName>
        <fullName evidence="3">Barstar family protein</fullName>
    </submittedName>
</protein>
<comment type="similarity">
    <text evidence="1">Belongs to the barstar family.</text>
</comment>
<keyword evidence="4" id="KW-1185">Reference proteome</keyword>
<comment type="caution">
    <text evidence="3">The sequence shown here is derived from an EMBL/GenBank/DDBJ whole genome shotgun (WGS) entry which is preliminary data.</text>
</comment>
<organism evidence="3 4">
    <name type="scientific">Streptomyces durbertensis</name>
    <dbReference type="NCBI Taxonomy" id="2448886"/>
    <lineage>
        <taxon>Bacteria</taxon>
        <taxon>Bacillati</taxon>
        <taxon>Actinomycetota</taxon>
        <taxon>Actinomycetes</taxon>
        <taxon>Kitasatosporales</taxon>
        <taxon>Streptomycetaceae</taxon>
        <taxon>Streptomyces</taxon>
    </lineage>
</organism>